<accession>A0A5C8ZZZ2</accession>
<reference evidence="2 3" key="1">
    <citation type="submission" date="2019-08" db="EMBL/GenBank/DDBJ databases">
        <title>Parahaliea maris sp. nov., isolated from the surface seawater.</title>
        <authorList>
            <person name="Liu Y."/>
        </authorList>
    </citation>
    <scope>NUCLEOTIDE SEQUENCE [LARGE SCALE GENOMIC DNA]</scope>
    <source>
        <strain evidence="2 3">HSLHS9</strain>
    </source>
</reference>
<dbReference type="EMBL" id="VRZA01000003">
    <property type="protein sequence ID" value="TXS94165.1"/>
    <property type="molecule type" value="Genomic_DNA"/>
</dbReference>
<comment type="caution">
    <text evidence="2">The sequence shown here is derived from an EMBL/GenBank/DDBJ whole genome shotgun (WGS) entry which is preliminary data.</text>
</comment>
<dbReference type="RefSeq" id="WP_148068507.1">
    <property type="nucleotide sequence ID" value="NZ_VRZA01000003.1"/>
</dbReference>
<evidence type="ECO:0000313" key="3">
    <source>
        <dbReference type="Proteomes" id="UP000321039"/>
    </source>
</evidence>
<keyword evidence="3" id="KW-1185">Reference proteome</keyword>
<organism evidence="2 3">
    <name type="scientific">Parahaliea maris</name>
    <dbReference type="NCBI Taxonomy" id="2716870"/>
    <lineage>
        <taxon>Bacteria</taxon>
        <taxon>Pseudomonadati</taxon>
        <taxon>Pseudomonadota</taxon>
        <taxon>Gammaproteobacteria</taxon>
        <taxon>Cellvibrionales</taxon>
        <taxon>Halieaceae</taxon>
        <taxon>Parahaliea</taxon>
    </lineage>
</organism>
<sequence length="155" mass="16531">MFTNKHIVIALLVAPILSLIAWFGVGHFTSEKPHAAIPGQVYPLLEKSNCRYDSGACELVNGDVTLRLQVLPTDATPLLELSSNVSLQGVALAVVPAGATPADNVPPESMTSVNSDTTLWQLPLAAPLAEGERLRLVAITPDNRFTAEVSTNFSR</sequence>
<gene>
    <name evidence="2" type="ORF">FV139_11235</name>
</gene>
<keyword evidence="1" id="KW-0472">Membrane</keyword>
<dbReference type="AlphaFoldDB" id="A0A5C8ZZZ2"/>
<protein>
    <submittedName>
        <fullName evidence="2">Uncharacterized protein</fullName>
    </submittedName>
</protein>
<proteinExistence type="predicted"/>
<evidence type="ECO:0000313" key="2">
    <source>
        <dbReference type="EMBL" id="TXS94165.1"/>
    </source>
</evidence>
<evidence type="ECO:0000256" key="1">
    <source>
        <dbReference type="SAM" id="Phobius"/>
    </source>
</evidence>
<feature type="transmembrane region" description="Helical" evidence="1">
    <location>
        <begin position="6"/>
        <end position="25"/>
    </location>
</feature>
<keyword evidence="1" id="KW-0812">Transmembrane</keyword>
<keyword evidence="1" id="KW-1133">Transmembrane helix</keyword>
<name>A0A5C8ZZZ2_9GAMM</name>
<dbReference type="Proteomes" id="UP000321039">
    <property type="component" value="Unassembled WGS sequence"/>
</dbReference>